<proteinExistence type="predicted"/>
<gene>
    <name evidence="1" type="ORF">G3480_16175</name>
</gene>
<accession>A0A6P1DU31</accession>
<name>A0A6P1DU31_9GAMM</name>
<reference evidence="1 2" key="2">
    <citation type="submission" date="2020-02" db="EMBL/GenBank/DDBJ databases">
        <title>Genome sequences of Thiorhodococcus mannitoliphagus and Thiorhodococcus minor, purple sulfur photosynthetic bacteria in the gammaproteobacterial family, Chromatiaceae.</title>
        <authorList>
            <person name="Aviles F.A."/>
            <person name="Meyer T.E."/>
            <person name="Kyndt J.A."/>
        </authorList>
    </citation>
    <scope>NUCLEOTIDE SEQUENCE [LARGE SCALE GENOMIC DNA]</scope>
    <source>
        <strain evidence="1 2">DSM 18266</strain>
    </source>
</reference>
<evidence type="ECO:0000313" key="2">
    <source>
        <dbReference type="Proteomes" id="UP000471640"/>
    </source>
</evidence>
<keyword evidence="2" id="KW-1185">Reference proteome</keyword>
<dbReference type="EMBL" id="JAAIJR010000070">
    <property type="protein sequence ID" value="NEX21827.1"/>
    <property type="molecule type" value="Genomic_DNA"/>
</dbReference>
<comment type="caution">
    <text evidence="1">The sequence shown here is derived from an EMBL/GenBank/DDBJ whole genome shotgun (WGS) entry which is preliminary data.</text>
</comment>
<sequence>MATSIYESQVYTLFVAYFGRPPAPTGLAYYTGLMDSNGGDWAVIADDFFLSQESQDLFGGLSVEAQVNQIFLNTFGRDALPAGINYWAGEVVAGNIALPELAYTIAYNADAADIAVRDAKIDTAMMWVDSLDTTDELLAFTTDSGRQVAREFLATVDTAVPASQDAIDMAMEEMVDGGSSTGQEIFLTEVRDMGEGFTGGPGEDLFIADVVQNAAGLQVNTLGTGDRLDGGSGDDTLEAQLTEGAFAGGGNMPVQPRTTSIESVEIEALNSHISGSDFRDDDWVYRTEVYLNAKDMVDVERISSNYSDADLTVQDLTTLDSQGNMRPVSDMTVAMEYTGNRDSHWYESNFNVYFDQDYLNPSLSVTDETVIYELMNEDGYDADPTQPLKGVYVARLEFDLNGKTYDLADGLQTLFPDETQGGTGDQITTYAGMVDGLQQALALLVAAEPENAELARIEIQTAGNFFADISPVTGMQRVGQQISFTIPGLQEDGVSENTLVVSEFFAQLDPAEASTWPNSNRYERAEDLDPVVTQELRINVDLEKVGRAADGGELVIGSMSKTGDNVWDADYADKGIQIFDVTVHGGEAESSSLAGLRSTNNTLEEVYVTTAEADADDPANLTIGNSNTDWLWWDNEDFEWGSNKEALKDVRVFDSTAFLGDLTLYAALTGEVTPKYLDLQDIQGDPAADNISFNYLTGVGNDFLDITMSAENLADRGAATREDFDMATTIATGDGADEVRFAFIDEDNDGDFASDLALADNFGLANWYDNQKLNGNVLINTGDGEDTIWTPGSGDIIIQAGAGDDAIYVDDSAEGATWVFNTFSKLPVHTELENLQSDENDTYQIYKGQLTVDYRGFEVTVEVPSTNGITSDLQVNQAIKAAINEDPVLNELLVAYDGPANTLVVEALTDSNFGGLVTGDNPGVVINPGDLTITLSAPDAGDLSALEVSNLNLWYGSNASAAQLIATMEGEIADFNARGDYSTTFATDVDGDDMLGMFSYHTSDNTITPGTGDDVVVLGTGAQSNDTVVYEGYSNGTDSILNFDTSPDGNMVEIPVDPSVNSPETFVATFGDITPTGTATLAFDGVTVDLTDAGDTATLIPGVDVAQQFVAQYNASMGTTWIAEFVEDGSNQVKFTSTDPAAGDRDDIQADDFVYANADGAVTIGENVDGTDAYVPATAATLSVDLNGTVGVGGPTSVAIADGTFTVTYSLDGGATEKTIDVDYKAGDGPETLSEKLAAALDASPDWSAFVDYETGLPIVQVTAAKAGDFDVQTDLIDLSAAAIADADANGIQATIPESTNGADQKGTAAWIDTYEANGLDYLDFSSYNVDGIVVDSVDDDFDDAFFAGDSGSYVLLTEDSANLGSYEMKLYDDEGAQVDIIGVADFGATQDFVEQNFIIDIA</sequence>
<reference evidence="2" key="1">
    <citation type="journal article" date="2020" name="Microbiol. Resour. Announc.">
        <title>Draft Genome Sequences of Thiorhodococcus mannitoliphagus and Thiorhodococcus minor, Purple Sulfur Photosynthetic Bacteria in the Gammaproteobacterial Family Chromatiaceae.</title>
        <authorList>
            <person name="Aviles F.A."/>
            <person name="Meyer T.E."/>
            <person name="Kyndt J.A."/>
        </authorList>
    </citation>
    <scope>NUCLEOTIDE SEQUENCE [LARGE SCALE GENOMIC DNA]</scope>
    <source>
        <strain evidence="2">DSM 18266</strain>
    </source>
</reference>
<protein>
    <submittedName>
        <fullName evidence="1">DUF4214 domain-containing protein</fullName>
    </submittedName>
</protein>
<evidence type="ECO:0000313" key="1">
    <source>
        <dbReference type="EMBL" id="NEX21827.1"/>
    </source>
</evidence>
<dbReference type="RefSeq" id="WP_164654930.1">
    <property type="nucleotide sequence ID" value="NZ_JAAIJR010000070.1"/>
</dbReference>
<organism evidence="1 2">
    <name type="scientific">Thiorhodococcus mannitoliphagus</name>
    <dbReference type="NCBI Taxonomy" id="329406"/>
    <lineage>
        <taxon>Bacteria</taxon>
        <taxon>Pseudomonadati</taxon>
        <taxon>Pseudomonadota</taxon>
        <taxon>Gammaproteobacteria</taxon>
        <taxon>Chromatiales</taxon>
        <taxon>Chromatiaceae</taxon>
        <taxon>Thiorhodococcus</taxon>
    </lineage>
</organism>
<dbReference type="Proteomes" id="UP000471640">
    <property type="component" value="Unassembled WGS sequence"/>
</dbReference>